<protein>
    <submittedName>
        <fullName evidence="1">Uncharacterized protein</fullName>
    </submittedName>
</protein>
<dbReference type="EnsemblMetazoa" id="AATE003303-RA">
    <property type="protein sequence ID" value="AATE003303-PA.1"/>
    <property type="gene ID" value="AATE003303"/>
</dbReference>
<dbReference type="VEuPathDB" id="VectorBase:AATE003303"/>
<proteinExistence type="predicted"/>
<name>A0A182IQ27_ANOAO</name>
<organism evidence="1">
    <name type="scientific">Anopheles atroparvus</name>
    <name type="common">European mosquito</name>
    <dbReference type="NCBI Taxonomy" id="41427"/>
    <lineage>
        <taxon>Eukaryota</taxon>
        <taxon>Metazoa</taxon>
        <taxon>Ecdysozoa</taxon>
        <taxon>Arthropoda</taxon>
        <taxon>Hexapoda</taxon>
        <taxon>Insecta</taxon>
        <taxon>Pterygota</taxon>
        <taxon>Neoptera</taxon>
        <taxon>Endopterygota</taxon>
        <taxon>Diptera</taxon>
        <taxon>Nematocera</taxon>
        <taxon>Culicoidea</taxon>
        <taxon>Culicidae</taxon>
        <taxon>Anophelinae</taxon>
        <taxon>Anopheles</taxon>
    </lineage>
</organism>
<evidence type="ECO:0000313" key="1">
    <source>
        <dbReference type="EnsemblMetazoa" id="AATE003303-PA.1"/>
    </source>
</evidence>
<reference evidence="1" key="1">
    <citation type="submission" date="2022-08" db="UniProtKB">
        <authorList>
            <consortium name="EnsemblMetazoa"/>
        </authorList>
    </citation>
    <scope>IDENTIFICATION</scope>
    <source>
        <strain evidence="1">EBRO</strain>
    </source>
</reference>
<dbReference type="AlphaFoldDB" id="A0A182IQ27"/>
<sequence>MGGPELGITVPPDILPTLANGKTVEYGGASLVLNSHDELIGVHGVVLVQAGPELEATELTGEPAPDRAGPDSPQWRPCLKDTGASGGPPGMLLLPTPPGLTIPDAQYTNRTSAREAFRSMMEQAATESIVW</sequence>
<accession>A0A182IQ27</accession>